<keyword evidence="1" id="KW-0472">Membrane</keyword>
<organism evidence="2 3">
    <name type="scientific">Klebsiella pneumoniae</name>
    <dbReference type="NCBI Taxonomy" id="573"/>
    <lineage>
        <taxon>Bacteria</taxon>
        <taxon>Pseudomonadati</taxon>
        <taxon>Pseudomonadota</taxon>
        <taxon>Gammaproteobacteria</taxon>
        <taxon>Enterobacterales</taxon>
        <taxon>Enterobacteriaceae</taxon>
        <taxon>Klebsiella/Raoultella group</taxon>
        <taxon>Klebsiella</taxon>
        <taxon>Klebsiella pneumoniae complex</taxon>
    </lineage>
</organism>
<evidence type="ECO:0000256" key="1">
    <source>
        <dbReference type="SAM" id="Phobius"/>
    </source>
</evidence>
<protein>
    <submittedName>
        <fullName evidence="2">YoaK family small membrane protein</fullName>
    </submittedName>
</protein>
<evidence type="ECO:0000313" key="3">
    <source>
        <dbReference type="Proteomes" id="UP000664620"/>
    </source>
</evidence>
<keyword evidence="1" id="KW-1133">Transmembrane helix</keyword>
<sequence length="47" mass="5050">MQYHAGHHSWVQGHNHEIGYSFPVAIFIIAVVFRLVFVGGCAAPGGA</sequence>
<keyword evidence="1" id="KW-0812">Transmembrane</keyword>
<dbReference type="NCBIfam" id="NF033821">
    <property type="entry name" value="YoaK"/>
    <property type="match status" value="1"/>
</dbReference>
<accession>A0A939SQ90</accession>
<name>A0A939SQ90_KLEPN</name>
<dbReference type="AlphaFoldDB" id="A0A939SQ90"/>
<dbReference type="Proteomes" id="UP000664620">
    <property type="component" value="Unassembled WGS sequence"/>
</dbReference>
<reference evidence="2" key="1">
    <citation type="submission" date="2021-03" db="EMBL/GenBank/DDBJ databases">
        <title>Molecular epidemiology and mechanisms of colistin and carbapenem resistance in Enterobacteriaceae from clinical isolates, the environment and porcine samples in Pretoria, South Africa.</title>
        <authorList>
            <person name="Bogoshi D."/>
            <person name="Mbelle N.M."/>
            <person name="Naidoo V."/>
            <person name="Osei Sekyere J."/>
        </authorList>
    </citation>
    <scope>NUCLEOTIDE SEQUENCE</scope>
    <source>
        <strain evidence="2">C034</strain>
    </source>
</reference>
<gene>
    <name evidence="2" type="ORF">J4734_17470</name>
</gene>
<dbReference type="EMBL" id="JAGETO010000066">
    <property type="protein sequence ID" value="MBO2029407.1"/>
    <property type="molecule type" value="Genomic_DNA"/>
</dbReference>
<dbReference type="InterPro" id="IPR047839">
    <property type="entry name" value="YoaK-like"/>
</dbReference>
<feature type="transmembrane region" description="Helical" evidence="1">
    <location>
        <begin position="20"/>
        <end position="43"/>
    </location>
</feature>
<evidence type="ECO:0000313" key="2">
    <source>
        <dbReference type="EMBL" id="MBO2029407.1"/>
    </source>
</evidence>
<comment type="caution">
    <text evidence="2">The sequence shown here is derived from an EMBL/GenBank/DDBJ whole genome shotgun (WGS) entry which is preliminary data.</text>
</comment>
<proteinExistence type="predicted"/>